<dbReference type="EMBL" id="JACHEM010000007">
    <property type="protein sequence ID" value="MBB6436707.1"/>
    <property type="molecule type" value="Genomic_DNA"/>
</dbReference>
<keyword evidence="3" id="KW-1185">Reference proteome</keyword>
<dbReference type="RefSeq" id="WP_185031388.1">
    <property type="nucleotide sequence ID" value="NZ_BNBN01000010.1"/>
</dbReference>
<dbReference type="GO" id="GO:0004658">
    <property type="term" value="F:propionyl-CoA carboxylase activity"/>
    <property type="evidence" value="ECO:0007669"/>
    <property type="project" value="InterPro"/>
</dbReference>
<feature type="region of interest" description="Disordered" evidence="1">
    <location>
        <begin position="35"/>
        <end position="56"/>
    </location>
</feature>
<comment type="caution">
    <text evidence="2">The sequence shown here is derived from an EMBL/GenBank/DDBJ whole genome shotgun (WGS) entry which is preliminary data.</text>
</comment>
<protein>
    <recommendedName>
        <fullName evidence="4">Acyl-CoA carboxylase subunit epsilon</fullName>
    </recommendedName>
</protein>
<proteinExistence type="predicted"/>
<dbReference type="Pfam" id="PF13822">
    <property type="entry name" value="ACC_epsilon"/>
    <property type="match status" value="1"/>
</dbReference>
<dbReference type="Proteomes" id="UP000540423">
    <property type="component" value="Unassembled WGS sequence"/>
</dbReference>
<name>A0A7X0LQ65_9ACTN</name>
<dbReference type="GO" id="GO:0003989">
    <property type="term" value="F:acetyl-CoA carboxylase activity"/>
    <property type="evidence" value="ECO:0007669"/>
    <property type="project" value="InterPro"/>
</dbReference>
<reference evidence="2 3" key="1">
    <citation type="submission" date="2020-08" db="EMBL/GenBank/DDBJ databases">
        <title>Genomic Encyclopedia of Type Strains, Phase IV (KMG-IV): sequencing the most valuable type-strain genomes for metagenomic binning, comparative biology and taxonomic classification.</title>
        <authorList>
            <person name="Goeker M."/>
        </authorList>
    </citation>
    <scope>NUCLEOTIDE SEQUENCE [LARGE SCALE GENOMIC DNA]</scope>
    <source>
        <strain evidence="2 3">DSM 40141</strain>
    </source>
</reference>
<evidence type="ECO:0008006" key="4">
    <source>
        <dbReference type="Google" id="ProtNLM"/>
    </source>
</evidence>
<dbReference type="InterPro" id="IPR032716">
    <property type="entry name" value="ACC_epsilon"/>
</dbReference>
<dbReference type="AlphaFoldDB" id="A0A7X0LQ65"/>
<evidence type="ECO:0000313" key="2">
    <source>
        <dbReference type="EMBL" id="MBB6436707.1"/>
    </source>
</evidence>
<evidence type="ECO:0000256" key="1">
    <source>
        <dbReference type="SAM" id="MobiDB-lite"/>
    </source>
</evidence>
<organism evidence="2 3">
    <name type="scientific">Streptomyces candidus</name>
    <dbReference type="NCBI Taxonomy" id="67283"/>
    <lineage>
        <taxon>Bacteria</taxon>
        <taxon>Bacillati</taxon>
        <taxon>Actinomycetota</taxon>
        <taxon>Actinomycetes</taxon>
        <taxon>Kitasatosporales</taxon>
        <taxon>Streptomycetaceae</taxon>
        <taxon>Streptomyces</taxon>
    </lineage>
</organism>
<accession>A0A7X0LQ65</accession>
<gene>
    <name evidence="2" type="ORF">HNQ79_003180</name>
</gene>
<sequence>MAEETEIIVLRGNPDAAELAAVSTVLLTLLRDRGRAPAQPPEAEPAHWSIRGADGRGPLYRGLWDGRGSR</sequence>
<evidence type="ECO:0000313" key="3">
    <source>
        <dbReference type="Proteomes" id="UP000540423"/>
    </source>
</evidence>